<evidence type="ECO:0000256" key="1">
    <source>
        <dbReference type="SAM" id="Coils"/>
    </source>
</evidence>
<feature type="region of interest" description="Disordered" evidence="2">
    <location>
        <begin position="352"/>
        <end position="371"/>
    </location>
</feature>
<accession>A0A1R2AMU1</accession>
<name>A0A1R2AMU1_9CILI</name>
<organism evidence="4 5">
    <name type="scientific">Stentor coeruleus</name>
    <dbReference type="NCBI Taxonomy" id="5963"/>
    <lineage>
        <taxon>Eukaryota</taxon>
        <taxon>Sar</taxon>
        <taxon>Alveolata</taxon>
        <taxon>Ciliophora</taxon>
        <taxon>Postciliodesmatophora</taxon>
        <taxon>Heterotrichea</taxon>
        <taxon>Heterotrichida</taxon>
        <taxon>Stentoridae</taxon>
        <taxon>Stentor</taxon>
    </lineage>
</organism>
<keyword evidence="3" id="KW-1133">Transmembrane helix</keyword>
<dbReference type="Gene3D" id="1.10.287.1490">
    <property type="match status" value="1"/>
</dbReference>
<dbReference type="EMBL" id="MPUH01001918">
    <property type="protein sequence ID" value="OMJ65843.1"/>
    <property type="molecule type" value="Genomic_DNA"/>
</dbReference>
<evidence type="ECO:0000313" key="4">
    <source>
        <dbReference type="EMBL" id="OMJ65843.1"/>
    </source>
</evidence>
<reference evidence="4 5" key="1">
    <citation type="submission" date="2016-11" db="EMBL/GenBank/DDBJ databases">
        <title>The macronuclear genome of Stentor coeruleus: a giant cell with tiny introns.</title>
        <authorList>
            <person name="Slabodnick M."/>
            <person name="Ruby J.G."/>
            <person name="Reiff S.B."/>
            <person name="Swart E.C."/>
            <person name="Gosai S."/>
            <person name="Prabakaran S."/>
            <person name="Witkowska E."/>
            <person name="Larue G.E."/>
            <person name="Fisher S."/>
            <person name="Freeman R.M."/>
            <person name="Gunawardena J."/>
            <person name="Chu W."/>
            <person name="Stover N.A."/>
            <person name="Gregory B.D."/>
            <person name="Nowacki M."/>
            <person name="Derisi J."/>
            <person name="Roy S.W."/>
            <person name="Marshall W.F."/>
            <person name="Sood P."/>
        </authorList>
    </citation>
    <scope>NUCLEOTIDE SEQUENCE [LARGE SCALE GENOMIC DNA]</scope>
    <source>
        <strain evidence="4">WM001</strain>
    </source>
</reference>
<keyword evidence="5" id="KW-1185">Reference proteome</keyword>
<feature type="coiled-coil region" evidence="1">
    <location>
        <begin position="1049"/>
        <end position="1111"/>
    </location>
</feature>
<evidence type="ECO:0000256" key="2">
    <source>
        <dbReference type="SAM" id="MobiDB-lite"/>
    </source>
</evidence>
<gene>
    <name evidence="4" type="ORF">SteCoe_37537</name>
</gene>
<protein>
    <submittedName>
        <fullName evidence="4">Uncharacterized protein</fullName>
    </submittedName>
</protein>
<keyword evidence="1" id="KW-0175">Coiled coil</keyword>
<keyword evidence="3" id="KW-0472">Membrane</keyword>
<dbReference type="Proteomes" id="UP000187209">
    <property type="component" value="Unassembled WGS sequence"/>
</dbReference>
<evidence type="ECO:0000313" key="5">
    <source>
        <dbReference type="Proteomes" id="UP000187209"/>
    </source>
</evidence>
<feature type="coiled-coil region" evidence="1">
    <location>
        <begin position="522"/>
        <end position="817"/>
    </location>
</feature>
<proteinExistence type="predicted"/>
<feature type="coiled-coil region" evidence="1">
    <location>
        <begin position="890"/>
        <end position="983"/>
    </location>
</feature>
<comment type="caution">
    <text evidence="4">The sequence shown here is derived from an EMBL/GenBank/DDBJ whole genome shotgun (WGS) entry which is preliminary data.</text>
</comment>
<sequence length="1527" mass="172458">MFAKSLKTKVDFAKVIPENCTDLAQFGDSTMVSNDKPSNSKMKKYRKLLIGAIIVLVLISIAFGVYFGVFYQKEYKYKPPEAGTVINVGIISSNSTSDSRFLSDNATISTSYTFIIVSSSSSSMELLAAPGIVDEMEILKLRSLSDTDENSDEQSNSPQIYIAQVDLNEGKISSLKKPENSTESQAQETASAINMAVINVRGEEKAKKGDLSANDCETYGDVLYCPTFTSEMNDEYVILKASYDGSSFKGNRRLEDDDPLLISSNVTIEKNSYIRKDTGSLEKSEVNGTANINIVDSENATDSASFSMNNQMSAEFKNSNFSLSKDEAKNLKNKLEKTNKYDEVDLAGNKSYTIEGDHHDNSTTNSSENRELSLQDHGRNLGISVNEKVYLLKVLGVEVYLKIKMTEKSDGSLGAATSLSFGSIFNVPLAEQVYGGSFLKKFKQIINLKNVLEEEINNIKNIIDDYVSKTVGSFNIDITIKIAELQSFLVIAETKLDNSMKGLENTASNYIDQVMLKTGEFKQNLEDQISQTQDSLKKIISELEILNSFVSEANQLKEQLENELHEAKTKLDDFKSQLPNLEEEKEKIISEIEKNAKELIDYEELKKNYEDIRTQIQIQIDEINEIINTIAIFIEDAKEAIEILNEEIDEVQTYIDTQINNLKQDIENAINELNEKLEDVEKRIDEEVIKATEDLEKMIDDLQIQIDDIENQLKTASEDQINLLLEQKAQIESQIEEYQNKINTDIAIISTELNAQKDQYLEELNAQYKIAEDEFIKQLNYWSGTSKIYINQINIFLEKTEDIKSQLSNEKEQLENDLSIIVSCLTLEKEDLKAYYEDLKVEIESQILNKANEIEEVVQINSKINSVLEIVQKFFDDAQSQLLKTKEEIENEVLSLKSSAEENLKDLENRIKLEVTDIRNEIELEIQNKLQEIDKAIEESEKALIQLAIDELNAQLEEIAKLEQDLLAQKQEIENSIEDMKNAYLYMLEKGSGEYKEMLLQAKDLYDFTSNKLQEFSSTLSQIESFKQDISDTIENAIKPLVSEINEAALSLESQANAIVENIENLNTQIYQITESTLTIEFNITQICTNITSMEDILVEKNKNIEELESVFKNFISTQDLILSGSYSWSNFFTENNLLNVRNIIEDSLITPLNEIYNSIITLKDISSSLVSGFKTISSDFLNSSKNKASKMASSSNNIESLVESDTVKSGTKVFDFSVFENTIDSVVNQYNFVKNTFSSISELVTNGVTDDLKKIANIANPVTWKEKIEKIIVNFKNIEDEFKIILDYGDVTDIVISHLESKFSNEMNSIMNGLAIANDLTAIVSDFSTGSLSSILSSKTVTKTLLTIFGPESVSTKNLLSYSRNYNIKFPRIPTPIGSINVCIIFKFGARIDLKSTTSLEKIGFEILPSANLYINAGAEWNFLIAKIGVGASLSSSVSLPVETGISFIEGKAYVQGQFITSISGKAGLYLRWLKIKIVRKCWRVWHFKICIWYPKLQYSKPWYFLYASYDSQNAKEIIPHYYIST</sequence>
<feature type="transmembrane region" description="Helical" evidence="3">
    <location>
        <begin position="48"/>
        <end position="71"/>
    </location>
</feature>
<keyword evidence="3" id="KW-0812">Transmembrane</keyword>
<evidence type="ECO:0000256" key="3">
    <source>
        <dbReference type="SAM" id="Phobius"/>
    </source>
</evidence>